<accession>A0A286REM7</accession>
<dbReference type="KEGG" id="ttf:THTE_1801"/>
<dbReference type="AlphaFoldDB" id="A0A286REM7"/>
<dbReference type="EMBL" id="CP018477">
    <property type="protein sequence ID" value="ASV74403.1"/>
    <property type="molecule type" value="Genomic_DNA"/>
</dbReference>
<dbReference type="Proteomes" id="UP000215086">
    <property type="component" value="Chromosome"/>
</dbReference>
<name>A0A286REM7_9BACT</name>
<sequence length="59" mass="6704">MGIVPKSAVVDNSLCKVPWLETRVKGNRPKYYNRRALSRFSRPLRGARRLAGRGYSARA</sequence>
<evidence type="ECO:0000313" key="2">
    <source>
        <dbReference type="Proteomes" id="UP000215086"/>
    </source>
</evidence>
<evidence type="ECO:0000313" key="1">
    <source>
        <dbReference type="EMBL" id="ASV74403.1"/>
    </source>
</evidence>
<keyword evidence="2" id="KW-1185">Reference proteome</keyword>
<reference evidence="1 2" key="1">
    <citation type="journal article" name="Front. Microbiol.">
        <title>Sugar Metabolism of the First Thermophilic Planctomycete Thermogutta terrifontis: Comparative Genomic and Transcriptomic Approaches.</title>
        <authorList>
            <person name="Elcheninov A.G."/>
            <person name="Menzel P."/>
            <person name="Gudbergsdottir S.R."/>
            <person name="Slesarev A.I."/>
            <person name="Kadnikov V.V."/>
            <person name="Krogh A."/>
            <person name="Bonch-Osmolovskaya E.A."/>
            <person name="Peng X."/>
            <person name="Kublanov I.V."/>
        </authorList>
    </citation>
    <scope>NUCLEOTIDE SEQUENCE [LARGE SCALE GENOMIC DNA]</scope>
    <source>
        <strain evidence="1 2">R1</strain>
    </source>
</reference>
<gene>
    <name evidence="1" type="ORF">THTE_1801</name>
</gene>
<proteinExistence type="predicted"/>
<protein>
    <submittedName>
        <fullName evidence="1">Uncharacterized protein</fullName>
    </submittedName>
</protein>
<organism evidence="1 2">
    <name type="scientific">Thermogutta terrifontis</name>
    <dbReference type="NCBI Taxonomy" id="1331910"/>
    <lineage>
        <taxon>Bacteria</taxon>
        <taxon>Pseudomonadati</taxon>
        <taxon>Planctomycetota</taxon>
        <taxon>Planctomycetia</taxon>
        <taxon>Pirellulales</taxon>
        <taxon>Thermoguttaceae</taxon>
        <taxon>Thermogutta</taxon>
    </lineage>
</organism>